<dbReference type="Proteomes" id="UP000271098">
    <property type="component" value="Unassembled WGS sequence"/>
</dbReference>
<gene>
    <name evidence="2" type="ORF">GPUH_LOCUS23293</name>
</gene>
<evidence type="ECO:0000313" key="3">
    <source>
        <dbReference type="Proteomes" id="UP000271098"/>
    </source>
</evidence>
<keyword evidence="3" id="KW-1185">Reference proteome</keyword>
<evidence type="ECO:0000313" key="4">
    <source>
        <dbReference type="WBParaSite" id="GPUH_0002332401-mRNA-1"/>
    </source>
</evidence>
<evidence type="ECO:0000256" key="1">
    <source>
        <dbReference type="SAM" id="MobiDB-lite"/>
    </source>
</evidence>
<proteinExistence type="predicted"/>
<sequence length="130" mass="14596">MPHRCCPIHNIFQLLFSSKNTYPLYFIHITALLPTATVHHNPCLIVVAQSATSFSYSLAVKTLIHCISFTSQHCYQQQPFITKPSGATAVSPRTAETSSVQRSGGPNEPDLSFLDPRRKQEVQTRTDFIY</sequence>
<dbReference type="AlphaFoldDB" id="A0A183EQQ3"/>
<evidence type="ECO:0000313" key="2">
    <source>
        <dbReference type="EMBL" id="VDN41264.1"/>
    </source>
</evidence>
<organism evidence="4">
    <name type="scientific">Gongylonema pulchrum</name>
    <dbReference type="NCBI Taxonomy" id="637853"/>
    <lineage>
        <taxon>Eukaryota</taxon>
        <taxon>Metazoa</taxon>
        <taxon>Ecdysozoa</taxon>
        <taxon>Nematoda</taxon>
        <taxon>Chromadorea</taxon>
        <taxon>Rhabditida</taxon>
        <taxon>Spirurina</taxon>
        <taxon>Spiruromorpha</taxon>
        <taxon>Spiruroidea</taxon>
        <taxon>Gongylonematidae</taxon>
        <taxon>Gongylonema</taxon>
    </lineage>
</organism>
<dbReference type="OrthoDB" id="5877484at2759"/>
<feature type="region of interest" description="Disordered" evidence="1">
    <location>
        <begin position="83"/>
        <end position="113"/>
    </location>
</feature>
<reference evidence="2 3" key="2">
    <citation type="submission" date="2018-11" db="EMBL/GenBank/DDBJ databases">
        <authorList>
            <consortium name="Pathogen Informatics"/>
        </authorList>
    </citation>
    <scope>NUCLEOTIDE SEQUENCE [LARGE SCALE GENOMIC DNA]</scope>
</reference>
<protein>
    <submittedName>
        <fullName evidence="2 4">Uncharacterized protein</fullName>
    </submittedName>
</protein>
<accession>A0A183EQQ3</accession>
<name>A0A183EQQ3_9BILA</name>
<dbReference type="EMBL" id="UYRT01097406">
    <property type="protein sequence ID" value="VDN41264.1"/>
    <property type="molecule type" value="Genomic_DNA"/>
</dbReference>
<dbReference type="WBParaSite" id="GPUH_0002332401-mRNA-1">
    <property type="protein sequence ID" value="GPUH_0002332401-mRNA-1"/>
    <property type="gene ID" value="GPUH_0002332401"/>
</dbReference>
<reference evidence="4" key="1">
    <citation type="submission" date="2016-06" db="UniProtKB">
        <authorList>
            <consortium name="WormBaseParasite"/>
        </authorList>
    </citation>
    <scope>IDENTIFICATION</scope>
</reference>
<feature type="compositionally biased region" description="Polar residues" evidence="1">
    <location>
        <begin position="94"/>
        <end position="104"/>
    </location>
</feature>